<evidence type="ECO:0000313" key="4">
    <source>
        <dbReference type="Proteomes" id="UP000610558"/>
    </source>
</evidence>
<evidence type="ECO:0000313" key="3">
    <source>
        <dbReference type="EMBL" id="MBD2858226.1"/>
    </source>
</evidence>
<name>A0A927GV24_9GAMM</name>
<dbReference type="InterPro" id="IPR002878">
    <property type="entry name" value="ChsH2_C"/>
</dbReference>
<reference evidence="3" key="1">
    <citation type="submission" date="2020-09" db="EMBL/GenBank/DDBJ databases">
        <authorList>
            <person name="Yoon J.-W."/>
        </authorList>
    </citation>
    <scope>NUCLEOTIDE SEQUENCE</scope>
    <source>
        <strain evidence="3">KMU-158</strain>
    </source>
</reference>
<dbReference type="Proteomes" id="UP000610558">
    <property type="component" value="Unassembled WGS sequence"/>
</dbReference>
<feature type="domain" description="ChsH2 C-terminal OB-fold" evidence="1">
    <location>
        <begin position="55"/>
        <end position="124"/>
    </location>
</feature>
<accession>A0A927GV24</accession>
<dbReference type="Pfam" id="PF12172">
    <property type="entry name" value="zf-ChsH2"/>
    <property type="match status" value="1"/>
</dbReference>
<organism evidence="3 4">
    <name type="scientific">Spongiibacter pelagi</name>
    <dbReference type="NCBI Taxonomy" id="2760804"/>
    <lineage>
        <taxon>Bacteria</taxon>
        <taxon>Pseudomonadati</taxon>
        <taxon>Pseudomonadota</taxon>
        <taxon>Gammaproteobacteria</taxon>
        <taxon>Cellvibrionales</taxon>
        <taxon>Spongiibacteraceae</taxon>
        <taxon>Spongiibacter</taxon>
    </lineage>
</organism>
<dbReference type="InterPro" id="IPR022002">
    <property type="entry name" value="ChsH2_Znr"/>
</dbReference>
<proteinExistence type="predicted"/>
<dbReference type="Pfam" id="PF01796">
    <property type="entry name" value="OB_ChsH2_C"/>
    <property type="match status" value="1"/>
</dbReference>
<dbReference type="PANTHER" id="PTHR34075:SF5">
    <property type="entry name" value="BLR3430 PROTEIN"/>
    <property type="match status" value="1"/>
</dbReference>
<comment type="caution">
    <text evidence="3">The sequence shown here is derived from an EMBL/GenBank/DDBJ whole genome shotgun (WGS) entry which is preliminary data.</text>
</comment>
<sequence length="144" mass="16064">MTGSSPIAAIDGWYSLDSEQPHLIGSQCQQCGTYYFPKQSSYCKNPGCDSEAFDEVPLSREGKIWSYTNACYQPPEPYIAAEPFVPFSIAAVELEKEQMIILGQTISGITPEDMKVGQAVELVLEPLHDSEEGEKLIWKWRPLS</sequence>
<dbReference type="RefSeq" id="WP_190762872.1">
    <property type="nucleotide sequence ID" value="NZ_JACXLD010000002.1"/>
</dbReference>
<evidence type="ECO:0000259" key="1">
    <source>
        <dbReference type="Pfam" id="PF01796"/>
    </source>
</evidence>
<dbReference type="EMBL" id="JACXLD010000002">
    <property type="protein sequence ID" value="MBD2858226.1"/>
    <property type="molecule type" value="Genomic_DNA"/>
</dbReference>
<protein>
    <submittedName>
        <fullName evidence="3">OB-fold domain-containing protein</fullName>
    </submittedName>
</protein>
<evidence type="ECO:0000259" key="2">
    <source>
        <dbReference type="Pfam" id="PF12172"/>
    </source>
</evidence>
<feature type="domain" description="ChsH2 rubredoxin-like zinc ribbon" evidence="2">
    <location>
        <begin position="20"/>
        <end position="54"/>
    </location>
</feature>
<dbReference type="InterPro" id="IPR012340">
    <property type="entry name" value="NA-bd_OB-fold"/>
</dbReference>
<dbReference type="AlphaFoldDB" id="A0A927GV24"/>
<dbReference type="SUPFAM" id="SSF50249">
    <property type="entry name" value="Nucleic acid-binding proteins"/>
    <property type="match status" value="1"/>
</dbReference>
<keyword evidence="4" id="KW-1185">Reference proteome</keyword>
<dbReference type="InterPro" id="IPR052513">
    <property type="entry name" value="Thioester_dehydratase-like"/>
</dbReference>
<dbReference type="PANTHER" id="PTHR34075">
    <property type="entry name" value="BLR3430 PROTEIN"/>
    <property type="match status" value="1"/>
</dbReference>
<gene>
    <name evidence="3" type="ORF">IB286_04330</name>
</gene>